<name>A0A831ZYU5_9BACT</name>
<gene>
    <name evidence="1" type="ORF">ENS06_02360</name>
</gene>
<evidence type="ECO:0008006" key="2">
    <source>
        <dbReference type="Google" id="ProtNLM"/>
    </source>
</evidence>
<sequence>MMPTFQSVVNWLSNVLDAYTVAFFVLDPLKSSFKLVTCQSLSKHLQRTLSLPKDGSGILSQVHKVGHTVHLGKVEVEGLAGSLPFYREGEQGIKGLLATPVAGDQGLLYVDTKRHWGFNDKQQKWIHETARILEQLLDHSHRLQERESFSRILTLWHDLTEAWEKTRSRTEAAQALVQGCADYVRADYAFLVTRGCTDNAYGIAAAAGKVPQRLLQTAIGRETKGLVIEALEAGKGVFIPALNPESSDHYLFVSGEPLPHQGSLWVLCGGSAELGSLGLALLGKKRLTLTQDDKIAVQKSFKIFEAFYERWHYRQSYAEWTCRDGASGFLNPWSFAAQVKEAVHTAVQNSDPLALVILQYEPWQYAQAVIPPSELDVWERALMESLKMHVPPGIVVGRLAQNRCGLLALGGELRDLLAVAENVSRVCRRLPGPKKKKLALKTYVGASQMPQDGVTFDELWMTACHRLFEALHSGSKESAQPPPSAEKISN</sequence>
<reference evidence="1" key="1">
    <citation type="journal article" date="2020" name="mSystems">
        <title>Genome- and Community-Level Interaction Insights into Carbon Utilization and Element Cycling Functions of Hydrothermarchaeota in Hydrothermal Sediment.</title>
        <authorList>
            <person name="Zhou Z."/>
            <person name="Liu Y."/>
            <person name="Xu W."/>
            <person name="Pan J."/>
            <person name="Luo Z.H."/>
            <person name="Li M."/>
        </authorList>
    </citation>
    <scope>NUCLEOTIDE SEQUENCE [LARGE SCALE GENOMIC DNA]</scope>
    <source>
        <strain evidence="1">SpSt-456</strain>
    </source>
</reference>
<dbReference type="EMBL" id="DSTK01000009">
    <property type="protein sequence ID" value="HFK96150.1"/>
    <property type="molecule type" value="Genomic_DNA"/>
</dbReference>
<dbReference type="InterPro" id="IPR029016">
    <property type="entry name" value="GAF-like_dom_sf"/>
</dbReference>
<organism evidence="1">
    <name type="scientific">Desulfacinum infernum</name>
    <dbReference type="NCBI Taxonomy" id="35837"/>
    <lineage>
        <taxon>Bacteria</taxon>
        <taxon>Pseudomonadati</taxon>
        <taxon>Thermodesulfobacteriota</taxon>
        <taxon>Syntrophobacteria</taxon>
        <taxon>Syntrophobacterales</taxon>
        <taxon>Syntrophobacteraceae</taxon>
        <taxon>Desulfacinum</taxon>
    </lineage>
</organism>
<protein>
    <recommendedName>
        <fullName evidence="2">GAF domain-containing protein</fullName>
    </recommendedName>
</protein>
<dbReference type="Gene3D" id="3.30.450.40">
    <property type="match status" value="1"/>
</dbReference>
<dbReference type="Gene3D" id="3.30.70.270">
    <property type="match status" value="1"/>
</dbReference>
<evidence type="ECO:0000313" key="1">
    <source>
        <dbReference type="EMBL" id="HFK96150.1"/>
    </source>
</evidence>
<dbReference type="AlphaFoldDB" id="A0A831ZYU5"/>
<dbReference type="SUPFAM" id="SSF55781">
    <property type="entry name" value="GAF domain-like"/>
    <property type="match status" value="1"/>
</dbReference>
<proteinExistence type="predicted"/>
<comment type="caution">
    <text evidence="1">The sequence shown here is derived from an EMBL/GenBank/DDBJ whole genome shotgun (WGS) entry which is preliminary data.</text>
</comment>
<dbReference type="InterPro" id="IPR029787">
    <property type="entry name" value="Nucleotide_cyclase"/>
</dbReference>
<dbReference type="SUPFAM" id="SSF55073">
    <property type="entry name" value="Nucleotide cyclase"/>
    <property type="match status" value="1"/>
</dbReference>
<dbReference type="InterPro" id="IPR043128">
    <property type="entry name" value="Rev_trsase/Diguanyl_cyclase"/>
</dbReference>
<accession>A0A831ZYU5</accession>